<protein>
    <submittedName>
        <fullName evidence="1">Uncharacterized protein</fullName>
    </submittedName>
</protein>
<evidence type="ECO:0000313" key="1">
    <source>
        <dbReference type="EMBL" id="GBN65690.1"/>
    </source>
</evidence>
<name>A0A4Y2QR28_ARAVE</name>
<organism evidence="1 2">
    <name type="scientific">Araneus ventricosus</name>
    <name type="common">Orbweaver spider</name>
    <name type="synonym">Epeira ventricosa</name>
    <dbReference type="NCBI Taxonomy" id="182803"/>
    <lineage>
        <taxon>Eukaryota</taxon>
        <taxon>Metazoa</taxon>
        <taxon>Ecdysozoa</taxon>
        <taxon>Arthropoda</taxon>
        <taxon>Chelicerata</taxon>
        <taxon>Arachnida</taxon>
        <taxon>Araneae</taxon>
        <taxon>Araneomorphae</taxon>
        <taxon>Entelegynae</taxon>
        <taxon>Araneoidea</taxon>
        <taxon>Araneidae</taxon>
        <taxon>Araneus</taxon>
    </lineage>
</organism>
<keyword evidence="2" id="KW-1185">Reference proteome</keyword>
<reference evidence="1 2" key="1">
    <citation type="journal article" date="2019" name="Sci. Rep.">
        <title>Orb-weaving spider Araneus ventricosus genome elucidates the spidroin gene catalogue.</title>
        <authorList>
            <person name="Kono N."/>
            <person name="Nakamura H."/>
            <person name="Ohtoshi R."/>
            <person name="Moran D.A.P."/>
            <person name="Shinohara A."/>
            <person name="Yoshida Y."/>
            <person name="Fujiwara M."/>
            <person name="Mori M."/>
            <person name="Tomita M."/>
            <person name="Arakawa K."/>
        </authorList>
    </citation>
    <scope>NUCLEOTIDE SEQUENCE [LARGE SCALE GENOMIC DNA]</scope>
</reference>
<accession>A0A4Y2QR28</accession>
<comment type="caution">
    <text evidence="1">The sequence shown here is derived from an EMBL/GenBank/DDBJ whole genome shotgun (WGS) entry which is preliminary data.</text>
</comment>
<evidence type="ECO:0000313" key="2">
    <source>
        <dbReference type="Proteomes" id="UP000499080"/>
    </source>
</evidence>
<dbReference type="Proteomes" id="UP000499080">
    <property type="component" value="Unassembled WGS sequence"/>
</dbReference>
<proteinExistence type="predicted"/>
<sequence>MQNHRDHMSSTKVLVGVSWYRCVLQCCILIPPVTGLSLMIMPPSNAQNCSAMVLWARIRAPTSTLATAKSRSESYRERLGNVGKTYPTAVSCAINLEALELCL</sequence>
<dbReference type="EMBL" id="BGPR01014543">
    <property type="protein sequence ID" value="GBN65690.1"/>
    <property type="molecule type" value="Genomic_DNA"/>
</dbReference>
<gene>
    <name evidence="1" type="ORF">AVEN_123622_1</name>
</gene>
<dbReference type="AlphaFoldDB" id="A0A4Y2QR28"/>